<accession>R4JEW2</accession>
<dbReference type="OrthoDB" id="15649at10239"/>
<proteinExistence type="predicted"/>
<dbReference type="EMBL" id="KC699836">
    <property type="protein sequence ID" value="AGK86833.1"/>
    <property type="molecule type" value="Genomic_DNA"/>
</dbReference>
<protein>
    <submittedName>
        <fullName evidence="1">Uncharacterized protein</fullName>
    </submittedName>
</protein>
<dbReference type="Proteomes" id="UP000258501">
    <property type="component" value="Segment"/>
</dbReference>
<keyword evidence="2" id="KW-1185">Reference proteome</keyword>
<evidence type="ECO:0000313" key="1">
    <source>
        <dbReference type="EMBL" id="AGK86833.1"/>
    </source>
</evidence>
<name>R4JEW2_9CAUD</name>
<organism evidence="1 2">
    <name type="scientific">Bacillus phage SIOphi</name>
    <dbReference type="NCBI Taxonomy" id="1285382"/>
    <lineage>
        <taxon>Viruses</taxon>
        <taxon>Duplodnaviria</taxon>
        <taxon>Heunggongvirae</taxon>
        <taxon>Uroviricota</taxon>
        <taxon>Caudoviricetes</taxon>
        <taxon>Herelleviridae</taxon>
        <taxon>Bastillevirinae</taxon>
        <taxon>Siophivirus</taxon>
        <taxon>Siophivirus SIOphi</taxon>
    </lineage>
</organism>
<reference evidence="1 2" key="1">
    <citation type="submission" date="2013-02" db="EMBL/GenBank/DDBJ databases">
        <authorList>
            <person name="Lukaszewicz M."/>
            <person name="Biegalska A."/>
            <person name="Krasowska A."/>
        </authorList>
    </citation>
    <scope>NUCLEOTIDE SEQUENCE [LARGE SCALE GENOMIC DNA]</scope>
</reference>
<sequence>MNITENKYHSTIRLEFWGLISDIVNQSRSVFHVYTIHRLLSLGLLVDFTFQYLKSDNPEKCVLIELDLKEHDKALFKIDIEANYGKVADEHSMQVLKDFLANYNTKLDTIGQRGTKLFDK</sequence>
<evidence type="ECO:0000313" key="2">
    <source>
        <dbReference type="Proteomes" id="UP000258501"/>
    </source>
</evidence>
<gene>
    <name evidence="1" type="ORF">SIOphi_00125</name>
</gene>